<feature type="domain" description="HTH gntR-type" evidence="4">
    <location>
        <begin position="1"/>
        <end position="69"/>
    </location>
</feature>
<dbReference type="PROSITE" id="PS50949">
    <property type="entry name" value="HTH_GNTR"/>
    <property type="match status" value="1"/>
</dbReference>
<evidence type="ECO:0000259" key="4">
    <source>
        <dbReference type="PROSITE" id="PS50949"/>
    </source>
</evidence>
<dbReference type="InterPro" id="IPR028978">
    <property type="entry name" value="Chorismate_lyase_/UTRA_dom_sf"/>
</dbReference>
<dbReference type="SMART" id="SM00345">
    <property type="entry name" value="HTH_GNTR"/>
    <property type="match status" value="1"/>
</dbReference>
<dbReference type="SUPFAM" id="SSF64288">
    <property type="entry name" value="Chorismate lyase-like"/>
    <property type="match status" value="1"/>
</dbReference>
<keyword evidence="3" id="KW-0804">Transcription</keyword>
<dbReference type="PANTHER" id="PTHR44846:SF1">
    <property type="entry name" value="MANNOSYL-D-GLYCERATE TRANSPORT_METABOLISM SYSTEM REPRESSOR MNGR-RELATED"/>
    <property type="match status" value="1"/>
</dbReference>
<dbReference type="Proteomes" id="UP000286288">
    <property type="component" value="Unassembled WGS sequence"/>
</dbReference>
<comment type="caution">
    <text evidence="5">The sequence shown here is derived from an EMBL/GenBank/DDBJ whole genome shotgun (WGS) entry which is preliminary data.</text>
</comment>
<dbReference type="SMART" id="SM00866">
    <property type="entry name" value="UTRA"/>
    <property type="match status" value="1"/>
</dbReference>
<keyword evidence="2" id="KW-0238">DNA-binding</keyword>
<dbReference type="PRINTS" id="PR00035">
    <property type="entry name" value="HTHGNTR"/>
</dbReference>
<dbReference type="RefSeq" id="WP_142967819.1">
    <property type="nucleotide sequence ID" value="NZ_CABHDD010000001.1"/>
</dbReference>
<evidence type="ECO:0000256" key="2">
    <source>
        <dbReference type="ARBA" id="ARBA00023125"/>
    </source>
</evidence>
<evidence type="ECO:0000313" key="5">
    <source>
        <dbReference type="EMBL" id="RHK05369.1"/>
    </source>
</evidence>
<protein>
    <submittedName>
        <fullName evidence="5">GntR family transcriptional regulator</fullName>
    </submittedName>
</protein>
<evidence type="ECO:0000256" key="3">
    <source>
        <dbReference type="ARBA" id="ARBA00023163"/>
    </source>
</evidence>
<sequence length="243" mass="28068">MSKAEFIVEDLLSKIYQKKSKPSQKILSERNLAEKYEVSRNTVRKALKKLIDIGVLEAVPKKGYLIKKTKVSPSLIYSSVTEKKSNQIESKVLLLKEREMTKREANIFDAQLIGSVWELKRLRILDQKVTEIQESIFPKKVFPYFDEEMGKGSIQKLLIDAGYYISHSLTSFEAVNLSEQDAQVFHLKKNSAAMKVTSRTITTEGLIVELTSRIAVDYKGTFRLPFNKETFDFRHQQDKLYDF</sequence>
<dbReference type="SUPFAM" id="SSF46785">
    <property type="entry name" value="Winged helix' DNA-binding domain"/>
    <property type="match status" value="1"/>
</dbReference>
<evidence type="ECO:0000313" key="6">
    <source>
        <dbReference type="Proteomes" id="UP000286288"/>
    </source>
</evidence>
<dbReference type="PANTHER" id="PTHR44846">
    <property type="entry name" value="MANNOSYL-D-GLYCERATE TRANSPORT/METABOLISM SYSTEM REPRESSOR MNGR-RELATED"/>
    <property type="match status" value="1"/>
</dbReference>
<dbReference type="InterPro" id="IPR036388">
    <property type="entry name" value="WH-like_DNA-bd_sf"/>
</dbReference>
<dbReference type="Pfam" id="PF00392">
    <property type="entry name" value="GntR"/>
    <property type="match status" value="1"/>
</dbReference>
<proteinExistence type="predicted"/>
<dbReference type="GO" id="GO:0003700">
    <property type="term" value="F:DNA-binding transcription factor activity"/>
    <property type="evidence" value="ECO:0007669"/>
    <property type="project" value="InterPro"/>
</dbReference>
<dbReference type="CDD" id="cd07377">
    <property type="entry name" value="WHTH_GntR"/>
    <property type="match status" value="1"/>
</dbReference>
<dbReference type="InterPro" id="IPR000524">
    <property type="entry name" value="Tscrpt_reg_HTH_GntR"/>
</dbReference>
<dbReference type="GO" id="GO:0003677">
    <property type="term" value="F:DNA binding"/>
    <property type="evidence" value="ECO:0007669"/>
    <property type="project" value="UniProtKB-KW"/>
</dbReference>
<keyword evidence="1" id="KW-0805">Transcription regulation</keyword>
<gene>
    <name evidence="5" type="ORF">DW084_13890</name>
</gene>
<dbReference type="Gene3D" id="1.10.10.10">
    <property type="entry name" value="Winged helix-like DNA-binding domain superfamily/Winged helix DNA-binding domain"/>
    <property type="match status" value="1"/>
</dbReference>
<accession>A0A415EPZ1</accession>
<dbReference type="InterPro" id="IPR011663">
    <property type="entry name" value="UTRA"/>
</dbReference>
<dbReference type="EMBL" id="QRMZ01000020">
    <property type="protein sequence ID" value="RHK05369.1"/>
    <property type="molecule type" value="Genomic_DNA"/>
</dbReference>
<dbReference type="GO" id="GO:0045892">
    <property type="term" value="P:negative regulation of DNA-templated transcription"/>
    <property type="evidence" value="ECO:0007669"/>
    <property type="project" value="TreeGrafter"/>
</dbReference>
<reference evidence="5 6" key="1">
    <citation type="submission" date="2018-08" db="EMBL/GenBank/DDBJ databases">
        <title>A genome reference for cultivated species of the human gut microbiota.</title>
        <authorList>
            <person name="Zou Y."/>
            <person name="Xue W."/>
            <person name="Luo G."/>
        </authorList>
    </citation>
    <scope>NUCLEOTIDE SEQUENCE [LARGE SCALE GENOMIC DNA]</scope>
    <source>
        <strain evidence="5 6">AF48-16</strain>
    </source>
</reference>
<dbReference type="Gene3D" id="3.40.1410.10">
    <property type="entry name" value="Chorismate lyase-like"/>
    <property type="match status" value="1"/>
</dbReference>
<dbReference type="AlphaFoldDB" id="A0A415EPZ1"/>
<dbReference type="InterPro" id="IPR050679">
    <property type="entry name" value="Bact_HTH_transcr_reg"/>
</dbReference>
<evidence type="ECO:0000256" key="1">
    <source>
        <dbReference type="ARBA" id="ARBA00023015"/>
    </source>
</evidence>
<name>A0A415EPZ1_ENTCA</name>
<dbReference type="InterPro" id="IPR036390">
    <property type="entry name" value="WH_DNA-bd_sf"/>
</dbReference>
<organism evidence="5 6">
    <name type="scientific">Enterococcus casseliflavus</name>
    <name type="common">Enterococcus flavescens</name>
    <dbReference type="NCBI Taxonomy" id="37734"/>
    <lineage>
        <taxon>Bacteria</taxon>
        <taxon>Bacillati</taxon>
        <taxon>Bacillota</taxon>
        <taxon>Bacilli</taxon>
        <taxon>Lactobacillales</taxon>
        <taxon>Enterococcaceae</taxon>
        <taxon>Enterococcus</taxon>
    </lineage>
</organism>
<dbReference type="Pfam" id="PF07702">
    <property type="entry name" value="UTRA"/>
    <property type="match status" value="1"/>
</dbReference>